<dbReference type="AlphaFoldDB" id="A0A371DDV5"/>
<organism evidence="1 2">
    <name type="scientific">Lentinus brumalis</name>
    <dbReference type="NCBI Taxonomy" id="2498619"/>
    <lineage>
        <taxon>Eukaryota</taxon>
        <taxon>Fungi</taxon>
        <taxon>Dikarya</taxon>
        <taxon>Basidiomycota</taxon>
        <taxon>Agaricomycotina</taxon>
        <taxon>Agaricomycetes</taxon>
        <taxon>Polyporales</taxon>
        <taxon>Polyporaceae</taxon>
        <taxon>Lentinus</taxon>
    </lineage>
</organism>
<keyword evidence="2" id="KW-1185">Reference proteome</keyword>
<protein>
    <submittedName>
        <fullName evidence="1">Uncharacterized protein</fullName>
    </submittedName>
</protein>
<dbReference type="Proteomes" id="UP000256964">
    <property type="component" value="Unassembled WGS sequence"/>
</dbReference>
<dbReference type="OrthoDB" id="10611486at2759"/>
<reference evidence="1 2" key="1">
    <citation type="journal article" date="2018" name="Biotechnol. Biofuels">
        <title>Integrative visual omics of the white-rot fungus Polyporus brumalis exposes the biotechnological potential of its oxidative enzymes for delignifying raw plant biomass.</title>
        <authorList>
            <person name="Miyauchi S."/>
            <person name="Rancon A."/>
            <person name="Drula E."/>
            <person name="Hage H."/>
            <person name="Chaduli D."/>
            <person name="Favel A."/>
            <person name="Grisel S."/>
            <person name="Henrissat B."/>
            <person name="Herpoel-Gimbert I."/>
            <person name="Ruiz-Duenas F.J."/>
            <person name="Chevret D."/>
            <person name="Hainaut M."/>
            <person name="Lin J."/>
            <person name="Wang M."/>
            <person name="Pangilinan J."/>
            <person name="Lipzen A."/>
            <person name="Lesage-Meessen L."/>
            <person name="Navarro D."/>
            <person name="Riley R."/>
            <person name="Grigoriev I.V."/>
            <person name="Zhou S."/>
            <person name="Raouche S."/>
            <person name="Rosso M.N."/>
        </authorList>
    </citation>
    <scope>NUCLEOTIDE SEQUENCE [LARGE SCALE GENOMIC DNA]</scope>
    <source>
        <strain evidence="1 2">BRFM 1820</strain>
    </source>
</reference>
<name>A0A371DDV5_9APHY</name>
<proteinExistence type="predicted"/>
<sequence length="237" mass="26766">MTPPVQHSARTHARPLSPQSYLTSVAGDAPSWFKASDRSALSDILPHTVCFTVAHQPPIRRTNRTHTLFIPRCVRIPVHTQLPRPLVLMPSHVLPHQVPRRALHTPYPASRATYPRTRFRPIQCFMQLLPSPGSVLGRPHLPSTLLHLRCCARWPLSPSPLWTTLARHPTTGRMDRTKKSLLVVRRDGACGSCSARLAFPGWRPRDRRLCQGFPGCRLSEGTLRRHAHAQRAPSAYW</sequence>
<evidence type="ECO:0000313" key="1">
    <source>
        <dbReference type="EMBL" id="RDX50734.1"/>
    </source>
</evidence>
<gene>
    <name evidence="1" type="ORF">OH76DRAFT_439142</name>
</gene>
<dbReference type="EMBL" id="KZ857398">
    <property type="protein sequence ID" value="RDX50734.1"/>
    <property type="molecule type" value="Genomic_DNA"/>
</dbReference>
<evidence type="ECO:0000313" key="2">
    <source>
        <dbReference type="Proteomes" id="UP000256964"/>
    </source>
</evidence>
<accession>A0A371DDV5</accession>